<dbReference type="AlphaFoldDB" id="A0A9D1DMA5"/>
<reference evidence="4" key="1">
    <citation type="submission" date="2020-10" db="EMBL/GenBank/DDBJ databases">
        <authorList>
            <person name="Gilroy R."/>
        </authorList>
    </citation>
    <scope>NUCLEOTIDE SEQUENCE</scope>
    <source>
        <strain evidence="4">ChiGjej3B3-7149</strain>
    </source>
</reference>
<evidence type="ECO:0000313" key="4">
    <source>
        <dbReference type="EMBL" id="HIR55393.1"/>
    </source>
</evidence>
<protein>
    <submittedName>
        <fullName evidence="4">CBS domain-containing protein</fullName>
    </submittedName>
</protein>
<dbReference type="SMART" id="SM00116">
    <property type="entry name" value="CBS"/>
    <property type="match status" value="2"/>
</dbReference>
<evidence type="ECO:0000256" key="2">
    <source>
        <dbReference type="PROSITE-ProRule" id="PRU00703"/>
    </source>
</evidence>
<name>A0A9D1DMA5_9FIRM</name>
<feature type="domain" description="CBS" evidence="3">
    <location>
        <begin position="73"/>
        <end position="128"/>
    </location>
</feature>
<dbReference type="Pfam" id="PF00571">
    <property type="entry name" value="CBS"/>
    <property type="match status" value="2"/>
</dbReference>
<accession>A0A9D1DMA5</accession>
<dbReference type="Gene3D" id="3.10.580.10">
    <property type="entry name" value="CBS-domain"/>
    <property type="match status" value="1"/>
</dbReference>
<proteinExistence type="predicted"/>
<evidence type="ECO:0000256" key="1">
    <source>
        <dbReference type="ARBA" id="ARBA00023122"/>
    </source>
</evidence>
<dbReference type="EMBL" id="DVHH01000176">
    <property type="protein sequence ID" value="HIR55393.1"/>
    <property type="molecule type" value="Genomic_DNA"/>
</dbReference>
<dbReference type="PROSITE" id="PS51371">
    <property type="entry name" value="CBS"/>
    <property type="match status" value="2"/>
</dbReference>
<evidence type="ECO:0000313" key="5">
    <source>
        <dbReference type="Proteomes" id="UP000824238"/>
    </source>
</evidence>
<feature type="domain" description="CBS" evidence="3">
    <location>
        <begin position="7"/>
        <end position="64"/>
    </location>
</feature>
<evidence type="ECO:0000259" key="3">
    <source>
        <dbReference type="PROSITE" id="PS51371"/>
    </source>
</evidence>
<dbReference type="SUPFAM" id="SSF54631">
    <property type="entry name" value="CBS-domain pair"/>
    <property type="match status" value="1"/>
</dbReference>
<comment type="caution">
    <text evidence="4">The sequence shown here is derived from an EMBL/GenBank/DDBJ whole genome shotgun (WGS) entry which is preliminary data.</text>
</comment>
<dbReference type="InterPro" id="IPR051257">
    <property type="entry name" value="Diverse_CBS-Domain"/>
</dbReference>
<dbReference type="PANTHER" id="PTHR43080:SF2">
    <property type="entry name" value="CBS DOMAIN-CONTAINING PROTEIN"/>
    <property type="match status" value="1"/>
</dbReference>
<reference evidence="4" key="2">
    <citation type="journal article" date="2021" name="PeerJ">
        <title>Extensive microbial diversity within the chicken gut microbiome revealed by metagenomics and culture.</title>
        <authorList>
            <person name="Gilroy R."/>
            <person name="Ravi A."/>
            <person name="Getino M."/>
            <person name="Pursley I."/>
            <person name="Horton D.L."/>
            <person name="Alikhan N.F."/>
            <person name="Baker D."/>
            <person name="Gharbi K."/>
            <person name="Hall N."/>
            <person name="Watson M."/>
            <person name="Adriaenssens E.M."/>
            <person name="Foster-Nyarko E."/>
            <person name="Jarju S."/>
            <person name="Secka A."/>
            <person name="Antonio M."/>
            <person name="Oren A."/>
            <person name="Chaudhuri R.R."/>
            <person name="La Ragione R."/>
            <person name="Hildebrand F."/>
            <person name="Pallen M.J."/>
        </authorList>
    </citation>
    <scope>NUCLEOTIDE SEQUENCE</scope>
    <source>
        <strain evidence="4">ChiGjej3B3-7149</strain>
    </source>
</reference>
<dbReference type="InterPro" id="IPR000644">
    <property type="entry name" value="CBS_dom"/>
</dbReference>
<dbReference type="Proteomes" id="UP000824238">
    <property type="component" value="Unassembled WGS sequence"/>
</dbReference>
<sequence>MKVSDIMSGRVVTIGQKEPVIAAARLLKRMNLGALPVTDDSGRLRGILTDRDIVLRCVASGSDPRTLEVREIMSRGVVTAAPGTEISEAARLMRGDQVRRLPVVEGGKLVGMLSLADMARRCDMEAAAALADISSNLRRAAPPKKSEEN</sequence>
<organism evidence="4 5">
    <name type="scientific">Candidatus Scatomorpha intestinigallinarum</name>
    <dbReference type="NCBI Taxonomy" id="2840923"/>
    <lineage>
        <taxon>Bacteria</taxon>
        <taxon>Bacillati</taxon>
        <taxon>Bacillota</taxon>
        <taxon>Clostridia</taxon>
        <taxon>Eubacteriales</taxon>
        <taxon>Candidatus Scatomorpha</taxon>
    </lineage>
</organism>
<gene>
    <name evidence="4" type="ORF">IAD36_07370</name>
</gene>
<dbReference type="PANTHER" id="PTHR43080">
    <property type="entry name" value="CBS DOMAIN-CONTAINING PROTEIN CBSX3, MITOCHONDRIAL"/>
    <property type="match status" value="1"/>
</dbReference>
<keyword evidence="1 2" id="KW-0129">CBS domain</keyword>
<dbReference type="InterPro" id="IPR046342">
    <property type="entry name" value="CBS_dom_sf"/>
</dbReference>
<dbReference type="CDD" id="cd04622">
    <property type="entry name" value="CBS_pair_HRP1_like"/>
    <property type="match status" value="1"/>
</dbReference>